<feature type="compositionally biased region" description="Gly residues" evidence="4">
    <location>
        <begin position="60"/>
        <end position="72"/>
    </location>
</feature>
<evidence type="ECO:0000313" key="8">
    <source>
        <dbReference type="Proteomes" id="UP000824081"/>
    </source>
</evidence>
<evidence type="ECO:0000313" key="7">
    <source>
        <dbReference type="EMBL" id="HIU59427.1"/>
    </source>
</evidence>
<keyword evidence="3 5" id="KW-0732">Signal</keyword>
<dbReference type="Gene3D" id="3.40.50.410">
    <property type="entry name" value="von Willebrand factor, type A domain"/>
    <property type="match status" value="1"/>
</dbReference>
<dbReference type="Pfam" id="PF25106">
    <property type="entry name" value="VWA_4"/>
    <property type="match status" value="1"/>
</dbReference>
<organism evidence="7 8">
    <name type="scientific">Candidatus Scatosoma pullistercoris</name>
    <dbReference type="NCBI Taxonomy" id="2840934"/>
    <lineage>
        <taxon>Bacteria</taxon>
        <taxon>Bacillati</taxon>
        <taxon>Bacillota</taxon>
        <taxon>Clostridia</taxon>
        <taxon>Candidatus Scatosoma</taxon>
    </lineage>
</organism>
<evidence type="ECO:0000256" key="3">
    <source>
        <dbReference type="ARBA" id="ARBA00022729"/>
    </source>
</evidence>
<evidence type="ECO:0000259" key="6">
    <source>
        <dbReference type="PROSITE" id="PS50234"/>
    </source>
</evidence>
<feature type="signal peptide" evidence="5">
    <location>
        <begin position="1"/>
        <end position="31"/>
    </location>
</feature>
<name>A0A9D1MG36_9FIRM</name>
<evidence type="ECO:0000256" key="5">
    <source>
        <dbReference type="SAM" id="SignalP"/>
    </source>
</evidence>
<feature type="region of interest" description="Disordered" evidence="4">
    <location>
        <begin position="36"/>
        <end position="83"/>
    </location>
</feature>
<gene>
    <name evidence="7" type="ORF">IAC57_04915</name>
</gene>
<feature type="compositionally biased region" description="Acidic residues" evidence="4">
    <location>
        <begin position="49"/>
        <end position="58"/>
    </location>
</feature>
<proteinExistence type="predicted"/>
<accession>A0A9D1MG36</accession>
<dbReference type="AlphaFoldDB" id="A0A9D1MG36"/>
<dbReference type="EMBL" id="DVMZ01000133">
    <property type="protein sequence ID" value="HIU59427.1"/>
    <property type="molecule type" value="Genomic_DNA"/>
</dbReference>
<comment type="caution">
    <text evidence="7">The sequence shown here is derived from an EMBL/GenBank/DDBJ whole genome shotgun (WGS) entry which is preliminary data.</text>
</comment>
<evidence type="ECO:0000256" key="1">
    <source>
        <dbReference type="ARBA" id="ARBA00004613"/>
    </source>
</evidence>
<dbReference type="InterPro" id="IPR002035">
    <property type="entry name" value="VWF_A"/>
</dbReference>
<dbReference type="InterPro" id="IPR052969">
    <property type="entry name" value="Thr-specific_kinase-like"/>
</dbReference>
<feature type="domain" description="VWFA" evidence="6">
    <location>
        <begin position="238"/>
        <end position="432"/>
    </location>
</feature>
<protein>
    <recommendedName>
        <fullName evidence="6">VWFA domain-containing protein</fullName>
    </recommendedName>
</protein>
<evidence type="ECO:0000256" key="2">
    <source>
        <dbReference type="ARBA" id="ARBA00022525"/>
    </source>
</evidence>
<dbReference type="PROSITE" id="PS50234">
    <property type="entry name" value="VWFA"/>
    <property type="match status" value="1"/>
</dbReference>
<keyword evidence="2" id="KW-0964">Secreted</keyword>
<reference evidence="7" key="2">
    <citation type="journal article" date="2021" name="PeerJ">
        <title>Extensive microbial diversity within the chicken gut microbiome revealed by metagenomics and culture.</title>
        <authorList>
            <person name="Gilroy R."/>
            <person name="Ravi A."/>
            <person name="Getino M."/>
            <person name="Pursley I."/>
            <person name="Horton D.L."/>
            <person name="Alikhan N.F."/>
            <person name="Baker D."/>
            <person name="Gharbi K."/>
            <person name="Hall N."/>
            <person name="Watson M."/>
            <person name="Adriaenssens E.M."/>
            <person name="Foster-Nyarko E."/>
            <person name="Jarju S."/>
            <person name="Secka A."/>
            <person name="Antonio M."/>
            <person name="Oren A."/>
            <person name="Chaudhuri R.R."/>
            <person name="La Ragione R."/>
            <person name="Hildebrand F."/>
            <person name="Pallen M.J."/>
        </authorList>
    </citation>
    <scope>NUCLEOTIDE SEQUENCE</scope>
    <source>
        <strain evidence="7">11687</strain>
    </source>
</reference>
<reference evidence="7" key="1">
    <citation type="submission" date="2020-10" db="EMBL/GenBank/DDBJ databases">
        <authorList>
            <person name="Gilroy R."/>
        </authorList>
    </citation>
    <scope>NUCLEOTIDE SEQUENCE</scope>
    <source>
        <strain evidence="7">11687</strain>
    </source>
</reference>
<dbReference type="PANTHER" id="PTHR47763">
    <property type="entry name" value="ALPHA-PROTEIN KINASE VWKA"/>
    <property type="match status" value="1"/>
</dbReference>
<feature type="chain" id="PRO_5038526201" description="VWFA domain-containing protein" evidence="5">
    <location>
        <begin position="32"/>
        <end position="458"/>
    </location>
</feature>
<dbReference type="SUPFAM" id="SSF53300">
    <property type="entry name" value="vWA-like"/>
    <property type="match status" value="1"/>
</dbReference>
<dbReference type="PROSITE" id="PS51257">
    <property type="entry name" value="PROKAR_LIPOPROTEIN"/>
    <property type="match status" value="1"/>
</dbReference>
<comment type="subcellular location">
    <subcellularLocation>
        <location evidence="1">Secreted</location>
    </subcellularLocation>
</comment>
<sequence>MKQTEKEEIRKGIRKGLAVLFAVAMSVSVGACGVNAKDGGGGAPGGDEWYGEAADDALDGTGGTGGTGAPGEGEGEGTEKPVRPAAGQMTAGAWDDNAEYSFFLSLFEKAADEPGQSGMDEGGREENTDGIFQAYKSENKDVAWGMYPLGRVEVRAQTADGTPAAGVVVKLTGGGNDGSRETLRAVTGANGKAYLFPAPSVTEYTLSAKYGGTDIPMTEEDGVFTAVVAQAQAYTGLDLCFMVDTTGSMADELLYLQSELDDVIGRVQAEFPEADISLGLLFYRDEGDEYVVRSSDFTPDIAAQRKFLLAQEADGGGDYPEAVHEALEAALNLSWREGTRKILIPVLDAPPHDQNAQRQDIRAEFGELVYRAAGEGIAVMPVAASGVDVCSQYLLRSSALLTGGKYVFLTDDSGIGGTHQKPAVGEYTVEYLNSCLVRLIGELYDGVERPAVDWRQET</sequence>
<dbReference type="Proteomes" id="UP000824081">
    <property type="component" value="Unassembled WGS sequence"/>
</dbReference>
<evidence type="ECO:0000256" key="4">
    <source>
        <dbReference type="SAM" id="MobiDB-lite"/>
    </source>
</evidence>
<dbReference type="InterPro" id="IPR056861">
    <property type="entry name" value="HMCN1-like_VWA"/>
</dbReference>
<dbReference type="InterPro" id="IPR036465">
    <property type="entry name" value="vWFA_dom_sf"/>
</dbReference>